<keyword evidence="3" id="KW-1185">Reference proteome</keyword>
<accession>A0A1I4M0L9</accession>
<feature type="transmembrane region" description="Helical" evidence="1">
    <location>
        <begin position="58"/>
        <end position="78"/>
    </location>
</feature>
<dbReference type="EMBL" id="FOTW01000010">
    <property type="protein sequence ID" value="SFL96752.1"/>
    <property type="molecule type" value="Genomic_DNA"/>
</dbReference>
<evidence type="ECO:0000313" key="3">
    <source>
        <dbReference type="Proteomes" id="UP000199470"/>
    </source>
</evidence>
<name>A0A1I4M0L9_9BURK</name>
<proteinExistence type="predicted"/>
<keyword evidence="1" id="KW-0812">Transmembrane</keyword>
<sequence length="141" mass="16260">MTNSIDTANYLSQRLKTSGWHILSTIGLGLAAVVLAFFGQQFLADARPLFPVIEQNYALWQTGYVAVLLLMGVLWVVAMSQRVKLFRDCQQRIAKQRLLDDEREERAQHALMVKMERERLRVEAEPVPFSKRNSRGSKFDY</sequence>
<reference evidence="2 3" key="1">
    <citation type="submission" date="2016-10" db="EMBL/GenBank/DDBJ databases">
        <authorList>
            <person name="de Groot N.N."/>
        </authorList>
    </citation>
    <scope>NUCLEOTIDE SEQUENCE [LARGE SCALE GENOMIC DNA]</scope>
    <source>
        <strain evidence="2 3">ATCC 43154</strain>
    </source>
</reference>
<organism evidence="2 3">
    <name type="scientific">Rugamonas rubra</name>
    <dbReference type="NCBI Taxonomy" id="758825"/>
    <lineage>
        <taxon>Bacteria</taxon>
        <taxon>Pseudomonadati</taxon>
        <taxon>Pseudomonadota</taxon>
        <taxon>Betaproteobacteria</taxon>
        <taxon>Burkholderiales</taxon>
        <taxon>Oxalobacteraceae</taxon>
        <taxon>Telluria group</taxon>
        <taxon>Rugamonas</taxon>
    </lineage>
</organism>
<keyword evidence="1" id="KW-0472">Membrane</keyword>
<dbReference type="AlphaFoldDB" id="A0A1I4M0L9"/>
<protein>
    <submittedName>
        <fullName evidence="2">Uncharacterized protein</fullName>
    </submittedName>
</protein>
<gene>
    <name evidence="2" type="ORF">SAMN02982985_02163</name>
</gene>
<dbReference type="OrthoDB" id="8780419at2"/>
<evidence type="ECO:0000256" key="1">
    <source>
        <dbReference type="SAM" id="Phobius"/>
    </source>
</evidence>
<evidence type="ECO:0000313" key="2">
    <source>
        <dbReference type="EMBL" id="SFL96752.1"/>
    </source>
</evidence>
<dbReference type="RefSeq" id="WP_139236408.1">
    <property type="nucleotide sequence ID" value="NZ_FOTW01000010.1"/>
</dbReference>
<feature type="transmembrane region" description="Helical" evidence="1">
    <location>
        <begin position="20"/>
        <end position="38"/>
    </location>
</feature>
<dbReference type="Proteomes" id="UP000199470">
    <property type="component" value="Unassembled WGS sequence"/>
</dbReference>
<keyword evidence="1" id="KW-1133">Transmembrane helix</keyword>